<evidence type="ECO:0000313" key="2">
    <source>
        <dbReference type="EMBL" id="CAD7456874.1"/>
    </source>
</evidence>
<gene>
    <name evidence="2" type="ORF">TTEB3V08_LOCUS4889</name>
</gene>
<protein>
    <submittedName>
        <fullName evidence="2">Uncharacterized protein</fullName>
    </submittedName>
</protein>
<feature type="compositionally biased region" description="Polar residues" evidence="1">
    <location>
        <begin position="86"/>
        <end position="108"/>
    </location>
</feature>
<feature type="region of interest" description="Disordered" evidence="1">
    <location>
        <begin position="81"/>
        <end position="118"/>
    </location>
</feature>
<sequence>MKGGGNLITSRHPTTSARQWLLRTPLRKPVLFALRLAQVLDYCVLVFKAELPRSLGHFHEDWASPACDVAVYTASMGEPPKGTYYPASTPQGSANQQPIRPYQFNATNPWEREEREKV</sequence>
<organism evidence="2">
    <name type="scientific">Timema tahoe</name>
    <dbReference type="NCBI Taxonomy" id="61484"/>
    <lineage>
        <taxon>Eukaryota</taxon>
        <taxon>Metazoa</taxon>
        <taxon>Ecdysozoa</taxon>
        <taxon>Arthropoda</taxon>
        <taxon>Hexapoda</taxon>
        <taxon>Insecta</taxon>
        <taxon>Pterygota</taxon>
        <taxon>Neoptera</taxon>
        <taxon>Polyneoptera</taxon>
        <taxon>Phasmatodea</taxon>
        <taxon>Timematodea</taxon>
        <taxon>Timematoidea</taxon>
        <taxon>Timematidae</taxon>
        <taxon>Timema</taxon>
    </lineage>
</organism>
<dbReference type="EMBL" id="OE001465">
    <property type="protein sequence ID" value="CAD7456874.1"/>
    <property type="molecule type" value="Genomic_DNA"/>
</dbReference>
<name>A0A7R9IEE5_9NEOP</name>
<evidence type="ECO:0000256" key="1">
    <source>
        <dbReference type="SAM" id="MobiDB-lite"/>
    </source>
</evidence>
<dbReference type="AlphaFoldDB" id="A0A7R9IEE5"/>
<accession>A0A7R9IEE5</accession>
<proteinExistence type="predicted"/>
<reference evidence="2" key="1">
    <citation type="submission" date="2020-11" db="EMBL/GenBank/DDBJ databases">
        <authorList>
            <person name="Tran Van P."/>
        </authorList>
    </citation>
    <scope>NUCLEOTIDE SEQUENCE</scope>
</reference>